<dbReference type="Pfam" id="PF02460">
    <property type="entry name" value="Patched"/>
    <property type="match status" value="1"/>
</dbReference>
<dbReference type="PANTHER" id="PTHR10796:SF60">
    <property type="entry name" value="PATCHED DOMAIN-CONTAINING PROTEIN 3"/>
    <property type="match status" value="1"/>
</dbReference>
<keyword evidence="6" id="KW-0325">Glycoprotein</keyword>
<evidence type="ECO:0000256" key="7">
    <source>
        <dbReference type="SAM" id="Phobius"/>
    </source>
</evidence>
<dbReference type="GO" id="GO:0016020">
    <property type="term" value="C:membrane"/>
    <property type="evidence" value="ECO:0007669"/>
    <property type="project" value="UniProtKB-SubCell"/>
</dbReference>
<evidence type="ECO:0000259" key="8">
    <source>
        <dbReference type="PROSITE" id="PS50156"/>
    </source>
</evidence>
<dbReference type="PANTHER" id="PTHR10796">
    <property type="entry name" value="PATCHED-RELATED"/>
    <property type="match status" value="1"/>
</dbReference>
<dbReference type="InterPro" id="IPR003392">
    <property type="entry name" value="PTHD_SSD"/>
</dbReference>
<comment type="caution">
    <text evidence="9">The sequence shown here is derived from an EMBL/GenBank/DDBJ whole genome shotgun (WGS) entry which is preliminary data.</text>
</comment>
<evidence type="ECO:0000313" key="10">
    <source>
        <dbReference type="Proteomes" id="UP000326458"/>
    </source>
</evidence>
<evidence type="ECO:0000256" key="3">
    <source>
        <dbReference type="ARBA" id="ARBA00022692"/>
    </source>
</evidence>
<dbReference type="InterPro" id="IPR000731">
    <property type="entry name" value="SSD"/>
</dbReference>
<comment type="subcellular location">
    <subcellularLocation>
        <location evidence="1">Membrane</location>
        <topology evidence="1">Multi-pass membrane protein</topology>
    </subcellularLocation>
</comment>
<evidence type="ECO:0000313" key="9">
    <source>
        <dbReference type="EMBL" id="KAB0340795.1"/>
    </source>
</evidence>
<dbReference type="AlphaFoldDB" id="A0A5N3UVF9"/>
<reference evidence="9 10" key="1">
    <citation type="submission" date="2019-06" db="EMBL/GenBank/DDBJ databases">
        <title>Discovery of a novel chromosome fission-fusion reversal in muntjac.</title>
        <authorList>
            <person name="Mudd A.B."/>
            <person name="Bredeson J.V."/>
            <person name="Baum R."/>
            <person name="Hockemeyer D."/>
            <person name="Rokhsar D.S."/>
        </authorList>
    </citation>
    <scope>NUCLEOTIDE SEQUENCE [LARGE SCALE GENOMIC DNA]</scope>
    <source>
        <strain evidence="9">UTSW_UCB_Mm</strain>
        <tissue evidence="9">Fibroblast cell line</tissue>
    </source>
</reference>
<sequence>MVLTAVLGTGLIYQHRDEDDDLEEHDAFFVQEHFTAKDCLIFSISSKSTLVNYASILVVSNTETVDDPVQALTMTQDSGTQIPYSKVCVKTRAPVSPPPPIPLLFAWKRNKGLNLKTITFPVYSQAGQFVYLANILGGTALGESMGLSPKAMWLQYHLKPGEREENEGSKAWMIHFLRKVGSLEKSLALKKFKVVYFSSLSRQLEFEATSMTMIPLFHLAYLLIILFAIVSCYRCGCIQNKMWVTAFGVISAALAVVSSFGLMLYIGVPFMIIVANSPFLILVGYIVIFTKTKQCRKEPLSFSPWEPQMLFPSGGLWTPSSFSSSDILSTYLGINS</sequence>
<accession>A0A5N3UVF9</accession>
<evidence type="ECO:0000256" key="1">
    <source>
        <dbReference type="ARBA" id="ARBA00004141"/>
    </source>
</evidence>
<dbReference type="EMBL" id="VCEA01000016">
    <property type="protein sequence ID" value="KAB0340795.1"/>
    <property type="molecule type" value="Genomic_DNA"/>
</dbReference>
<feature type="transmembrane region" description="Helical" evidence="7">
    <location>
        <begin position="270"/>
        <end position="289"/>
    </location>
</feature>
<comment type="similarity">
    <text evidence="2">Belongs to the patched family.</text>
</comment>
<keyword evidence="3 7" id="KW-0812">Transmembrane</keyword>
<proteinExistence type="inferred from homology"/>
<feature type="domain" description="SSD" evidence="8">
    <location>
        <begin position="213"/>
        <end position="283"/>
    </location>
</feature>
<organism evidence="9 10">
    <name type="scientific">Muntiacus muntjak</name>
    <name type="common">Barking deer</name>
    <name type="synonym">Indian muntjac</name>
    <dbReference type="NCBI Taxonomy" id="9888"/>
    <lineage>
        <taxon>Eukaryota</taxon>
        <taxon>Metazoa</taxon>
        <taxon>Chordata</taxon>
        <taxon>Craniata</taxon>
        <taxon>Vertebrata</taxon>
        <taxon>Euteleostomi</taxon>
        <taxon>Mammalia</taxon>
        <taxon>Eutheria</taxon>
        <taxon>Laurasiatheria</taxon>
        <taxon>Artiodactyla</taxon>
        <taxon>Ruminantia</taxon>
        <taxon>Pecora</taxon>
        <taxon>Cervidae</taxon>
        <taxon>Muntiacinae</taxon>
        <taxon>Muntiacus</taxon>
    </lineage>
</organism>
<dbReference type="PROSITE" id="PS50156">
    <property type="entry name" value="SSD"/>
    <property type="match status" value="1"/>
</dbReference>
<gene>
    <name evidence="9" type="ORF">FD754_022822</name>
</gene>
<dbReference type="Proteomes" id="UP000326458">
    <property type="component" value="Unassembled WGS sequence"/>
</dbReference>
<evidence type="ECO:0000256" key="5">
    <source>
        <dbReference type="ARBA" id="ARBA00023136"/>
    </source>
</evidence>
<keyword evidence="5 7" id="KW-0472">Membrane</keyword>
<protein>
    <recommendedName>
        <fullName evidence="8">SSD domain-containing protein</fullName>
    </recommendedName>
</protein>
<evidence type="ECO:0000256" key="2">
    <source>
        <dbReference type="ARBA" id="ARBA00005585"/>
    </source>
</evidence>
<dbReference type="InterPro" id="IPR051697">
    <property type="entry name" value="Patched_domain-protein"/>
</dbReference>
<feature type="transmembrane region" description="Helical" evidence="7">
    <location>
        <begin position="211"/>
        <end position="230"/>
    </location>
</feature>
<evidence type="ECO:0000256" key="6">
    <source>
        <dbReference type="ARBA" id="ARBA00023180"/>
    </source>
</evidence>
<keyword evidence="10" id="KW-1185">Reference proteome</keyword>
<feature type="transmembrane region" description="Helical" evidence="7">
    <location>
        <begin position="242"/>
        <end position="264"/>
    </location>
</feature>
<keyword evidence="4 7" id="KW-1133">Transmembrane helix</keyword>
<name>A0A5N3UVF9_MUNMU</name>
<feature type="non-terminal residue" evidence="9">
    <location>
        <position position="336"/>
    </location>
</feature>
<evidence type="ECO:0000256" key="4">
    <source>
        <dbReference type="ARBA" id="ARBA00022989"/>
    </source>
</evidence>